<proteinExistence type="predicted"/>
<reference evidence="1" key="1">
    <citation type="submission" date="2019-08" db="EMBL/GenBank/DDBJ databases">
        <authorList>
            <person name="Kucharzyk K."/>
            <person name="Murdoch R.W."/>
            <person name="Higgins S."/>
            <person name="Loffler F."/>
        </authorList>
    </citation>
    <scope>NUCLEOTIDE SEQUENCE</scope>
</reference>
<sequence>MKEHFCNYGINASVYTTENRVFLAGKAIFDNPV</sequence>
<dbReference type="EMBL" id="VSSQ01011973">
    <property type="protein sequence ID" value="MPM48153.1"/>
    <property type="molecule type" value="Genomic_DNA"/>
</dbReference>
<accession>A0A645ABE2</accession>
<organism evidence="1">
    <name type="scientific">bioreactor metagenome</name>
    <dbReference type="NCBI Taxonomy" id="1076179"/>
    <lineage>
        <taxon>unclassified sequences</taxon>
        <taxon>metagenomes</taxon>
        <taxon>ecological metagenomes</taxon>
    </lineage>
</organism>
<dbReference type="AlphaFoldDB" id="A0A645ABE2"/>
<protein>
    <submittedName>
        <fullName evidence="1">Uncharacterized protein</fullName>
    </submittedName>
</protein>
<evidence type="ECO:0000313" key="1">
    <source>
        <dbReference type="EMBL" id="MPM48153.1"/>
    </source>
</evidence>
<name>A0A645ABE2_9ZZZZ</name>
<gene>
    <name evidence="1" type="ORF">SDC9_94876</name>
</gene>
<comment type="caution">
    <text evidence="1">The sequence shown here is derived from an EMBL/GenBank/DDBJ whole genome shotgun (WGS) entry which is preliminary data.</text>
</comment>